<proteinExistence type="inferred from homology"/>
<protein>
    <submittedName>
        <fullName evidence="3">Type II toxin-antitoxin system RelE/ParE family toxin</fullName>
    </submittedName>
</protein>
<evidence type="ECO:0000313" key="4">
    <source>
        <dbReference type="Proteomes" id="UP000437736"/>
    </source>
</evidence>
<dbReference type="PANTHER" id="PTHR35601:SF1">
    <property type="entry name" value="TOXIN RELE"/>
    <property type="match status" value="1"/>
</dbReference>
<dbReference type="Gene3D" id="3.30.2310.20">
    <property type="entry name" value="RelE-like"/>
    <property type="match status" value="1"/>
</dbReference>
<evidence type="ECO:0000313" key="3">
    <source>
        <dbReference type="EMBL" id="MST31764.1"/>
    </source>
</evidence>
<dbReference type="PANTHER" id="PTHR35601">
    <property type="entry name" value="TOXIN RELE"/>
    <property type="match status" value="1"/>
</dbReference>
<dbReference type="Proteomes" id="UP000437736">
    <property type="component" value="Unassembled WGS sequence"/>
</dbReference>
<comment type="similarity">
    <text evidence="1">Belongs to the RelE toxin family.</text>
</comment>
<keyword evidence="2" id="KW-1277">Toxin-antitoxin system</keyword>
<dbReference type="EMBL" id="WJHE01000130">
    <property type="protein sequence ID" value="MST31764.1"/>
    <property type="molecule type" value="Genomic_DNA"/>
</dbReference>
<dbReference type="Pfam" id="PF05016">
    <property type="entry name" value="ParE_toxin"/>
    <property type="match status" value="1"/>
</dbReference>
<comment type="caution">
    <text evidence="3">The sequence shown here is derived from an EMBL/GenBank/DDBJ whole genome shotgun (WGS) entry which is preliminary data.</text>
</comment>
<keyword evidence="4" id="KW-1185">Reference proteome</keyword>
<evidence type="ECO:0000256" key="1">
    <source>
        <dbReference type="ARBA" id="ARBA00006226"/>
    </source>
</evidence>
<reference evidence="3 4" key="1">
    <citation type="submission" date="2019-11" db="EMBL/GenBank/DDBJ databases">
        <title>Acidiferrimicrobium australis gen. nov., sp. nov., an acidophilic and obligately heterotrophic, member of the Actinobacteria that catalyses dissimilatory oxido- reduction of iron isolated from metal-rich acidic water in Chile.</title>
        <authorList>
            <person name="Gonzalez D."/>
            <person name="Huber K."/>
            <person name="Hedrich S."/>
            <person name="Rojas-Villalobos C."/>
            <person name="Quatrini R."/>
            <person name="Dinamarca M.A."/>
            <person name="Schwarz A."/>
            <person name="Canales C."/>
            <person name="Nancucheo I."/>
        </authorList>
    </citation>
    <scope>NUCLEOTIDE SEQUENCE [LARGE SCALE GENOMIC DNA]</scope>
    <source>
        <strain evidence="3 4">USS-CCA1</strain>
    </source>
</reference>
<dbReference type="SUPFAM" id="SSF143011">
    <property type="entry name" value="RelE-like"/>
    <property type="match status" value="1"/>
</dbReference>
<evidence type="ECO:0000256" key="2">
    <source>
        <dbReference type="ARBA" id="ARBA00022649"/>
    </source>
</evidence>
<dbReference type="InterPro" id="IPR007712">
    <property type="entry name" value="RelE/ParE_toxin"/>
</dbReference>
<name>A0ABW9QQS4_9ACTN</name>
<sequence>MSDRYRLRVAGPAARALAELLPEKVAAAAYEFITEPLLDAPHRVGKPLAPPMAPAWTARRGTYRILYLIDDAHRTIEVTAVRHRSDAYRT</sequence>
<accession>A0ABW9QQS4</accession>
<organism evidence="3 4">
    <name type="scientific">Acidiferrimicrobium australe</name>
    <dbReference type="NCBI Taxonomy" id="2664430"/>
    <lineage>
        <taxon>Bacteria</taxon>
        <taxon>Bacillati</taxon>
        <taxon>Actinomycetota</taxon>
        <taxon>Acidimicrobiia</taxon>
        <taxon>Acidimicrobiales</taxon>
        <taxon>Acidimicrobiaceae</taxon>
        <taxon>Acidiferrimicrobium</taxon>
    </lineage>
</organism>
<gene>
    <name evidence="3" type="ORF">GHK86_03350</name>
</gene>
<dbReference type="InterPro" id="IPR035093">
    <property type="entry name" value="RelE/ParE_toxin_dom_sf"/>
</dbReference>